<dbReference type="Gene3D" id="3.40.50.150">
    <property type="entry name" value="Vaccinia Virus protein VP39"/>
    <property type="match status" value="2"/>
</dbReference>
<evidence type="ECO:0000259" key="4">
    <source>
        <dbReference type="Pfam" id="PF13847"/>
    </source>
</evidence>
<evidence type="ECO:0000256" key="2">
    <source>
        <dbReference type="ARBA" id="ARBA00022603"/>
    </source>
</evidence>
<dbReference type="InterPro" id="IPR051419">
    <property type="entry name" value="Lys/N-term_MeTrsfase_sf"/>
</dbReference>
<name>A0A0H5SP88_BRUMA</name>
<dbReference type="GO" id="GO:0032259">
    <property type="term" value="P:methylation"/>
    <property type="evidence" value="ECO:0007669"/>
    <property type="project" value="UniProtKB-KW"/>
</dbReference>
<reference evidence="5" key="2">
    <citation type="submission" date="2012-12" db="EMBL/GenBank/DDBJ databases">
        <authorList>
            <person name="Gao Y.W."/>
            <person name="Fan S.T."/>
            <person name="Sun H.T."/>
            <person name="Wang Z."/>
            <person name="Gao X.L."/>
            <person name="Li Y.G."/>
            <person name="Wang T.C."/>
            <person name="Zhang K."/>
            <person name="Xu W.W."/>
            <person name="Yu Z.J."/>
            <person name="Xia X.Z."/>
        </authorList>
    </citation>
    <scope>NUCLEOTIDE SEQUENCE</scope>
    <source>
        <strain evidence="5">FR3</strain>
    </source>
</reference>
<dbReference type="CDD" id="cd02440">
    <property type="entry name" value="AdoMet_MTases"/>
    <property type="match status" value="1"/>
</dbReference>
<evidence type="ECO:0000313" key="5">
    <source>
        <dbReference type="EMBL" id="CRZ25442.1"/>
    </source>
</evidence>
<dbReference type="InterPro" id="IPR029063">
    <property type="entry name" value="SAM-dependent_MTases_sf"/>
</dbReference>
<organism evidence="5">
    <name type="scientific">Brugia malayi</name>
    <name type="common">Filarial nematode worm</name>
    <dbReference type="NCBI Taxonomy" id="6279"/>
    <lineage>
        <taxon>Eukaryota</taxon>
        <taxon>Metazoa</taxon>
        <taxon>Ecdysozoa</taxon>
        <taxon>Nematoda</taxon>
        <taxon>Chromadorea</taxon>
        <taxon>Rhabditida</taxon>
        <taxon>Spirurina</taxon>
        <taxon>Spiruromorpha</taxon>
        <taxon>Filarioidea</taxon>
        <taxon>Onchocercidae</taxon>
        <taxon>Brugia</taxon>
    </lineage>
</organism>
<accession>A0A0H5SP88</accession>
<dbReference type="EMBL" id="LN857009">
    <property type="protein sequence ID" value="CRZ25442.1"/>
    <property type="molecule type" value="Genomic_DNA"/>
</dbReference>
<protein>
    <submittedName>
        <fullName evidence="5">Bm1866</fullName>
    </submittedName>
</protein>
<feature type="domain" description="Methyltransferase" evidence="4">
    <location>
        <begin position="84"/>
        <end position="200"/>
    </location>
</feature>
<dbReference type="OMA" id="FEWYGAF"/>
<dbReference type="SUPFAM" id="SSF53335">
    <property type="entry name" value="S-adenosyl-L-methionine-dependent methyltransferases"/>
    <property type="match status" value="2"/>
</dbReference>
<dbReference type="PANTHER" id="PTHR12176:SF59">
    <property type="entry name" value="METHYLTRANSFERASE DOMAIN-CONTAINING PROTEIN-RELATED"/>
    <property type="match status" value="1"/>
</dbReference>
<reference evidence="5" key="1">
    <citation type="journal article" date="2007" name="Science">
        <title>Draft genome of the filarial nematode parasite Brugia malayi.</title>
        <authorList>
            <person name="Ghedin E."/>
            <person name="Wang S."/>
            <person name="Spiro D."/>
            <person name="Caler E."/>
            <person name="Zhao Q."/>
            <person name="Crabtree J."/>
            <person name="Allen J.E."/>
            <person name="Delcher A.L."/>
            <person name="Guiliano D.B."/>
            <person name="Miranda-Saavedra D."/>
            <person name="Angiuoli S.V."/>
            <person name="Creasy T."/>
            <person name="Amedeo P."/>
            <person name="Haas B."/>
            <person name="El-Sayed N.M."/>
            <person name="Wortman J.R."/>
            <person name="Feldblyum T."/>
            <person name="Tallon L."/>
            <person name="Schatz M."/>
            <person name="Shumway M."/>
            <person name="Koo H."/>
            <person name="Salzberg S.L."/>
            <person name="Schobel S."/>
            <person name="Pertea M."/>
            <person name="Pop M."/>
            <person name="White O."/>
            <person name="Barton G.J."/>
            <person name="Carlow C.K."/>
            <person name="Crawford M.J."/>
            <person name="Daub J."/>
            <person name="Dimmic M.W."/>
            <person name="Estes C.F."/>
            <person name="Foster J.M."/>
            <person name="Ganatra M."/>
            <person name="Gregory W.F."/>
            <person name="Johnson N.M."/>
            <person name="Jin J."/>
            <person name="Komuniecki R."/>
            <person name="Korf I."/>
            <person name="Kumar S."/>
            <person name="Laney S."/>
            <person name="Li B.W."/>
            <person name="Li W."/>
            <person name="Lindblom T.H."/>
            <person name="Lustigman S."/>
            <person name="Ma D."/>
            <person name="Maina C.V."/>
            <person name="Martin D.M."/>
            <person name="McCarter J.P."/>
            <person name="McReynolds L."/>
            <person name="Mitreva M."/>
            <person name="Nutman T.B."/>
            <person name="Parkinson J."/>
            <person name="Peregrin-Alvarez J.M."/>
            <person name="Poole C."/>
            <person name="Ren Q."/>
            <person name="Saunders L."/>
            <person name="Sluder A.E."/>
            <person name="Smith K."/>
            <person name="Stanke M."/>
            <person name="Unnasch T.R."/>
            <person name="Ware J."/>
            <person name="Wei A.D."/>
            <person name="Weil G."/>
            <person name="Williams D.J."/>
            <person name="Zhang Y."/>
            <person name="Williams S.A."/>
            <person name="Fraser-Liggett C."/>
            <person name="Slatko B."/>
            <person name="Blaxter M.L."/>
            <person name="Scott A.L."/>
        </authorList>
    </citation>
    <scope>NUCLEOTIDE SEQUENCE</scope>
    <source>
        <strain evidence="5">FR3</strain>
    </source>
</reference>
<keyword evidence="3" id="KW-0808">Transferase</keyword>
<dbReference type="InterPro" id="IPR025714">
    <property type="entry name" value="Methyltranfer_dom"/>
</dbReference>
<sequence length="697" mass="79130">MKGWVSGVGRLRGGVWLRDRVCRLRGGDKSVNIQSVMSTFPNSASDFQDPSFWKEFYKDAGDAFEWYGDLKNFGCVLTKYLKTTDKILQIGCGSSELADQLYDGGYQVIDSIDIDEGIIRKQIAKNCSSRPELQFICCSATKIEAPDEKYNVVLDKGTLDALIPSANEDIVEKMEDVEKMYAEVCRVLAVGGRYVVLTLAQKHVLNSYMPFFLERKNFIIRVEKNTDANWEFPLPIFLLIATKLRVSLASPYMELILSLEKKSVKFSSLDNLISAINAEQEFSRFRHMCSKKLEHEVNLVLHDSDEKPRYRIAVLDDPKVSELCSFAVFIVPVGRDRDWFFATERGRSSLRKQCDKDRLAVATLYREQKYESMEQVKDELGPYVIQLTPSSMLQARKSVVEFLSLGKIDVKETRATGNSDVNGPWAVEDVRIQSSIYRRLVFLSAQNLVQSEVKLIRNRRGVEIVDLHTLTSEYHEAMLAALPFMLRPGEKLNHATKLRLLVLGLGGGVLPSFLHIKFPSMFIVSVELDPKVAEIAKYWFSFNSDSRLTVVIKDALTYIEELVQQNDESRLFDVIFIDVAGSIHEDGLSCPLPSFVTEKALNNMYAALCARGVLALNLVTRNDSIAEQIKDRVLSIFSYYCSHSSQEDINQVLICPKVRKSLYDVRKACENYKKEKGTLGNLFSNVSTLKFYEKRAD</sequence>
<dbReference type="AlphaFoldDB" id="A0A0H5SP88"/>
<dbReference type="GO" id="GO:0008168">
    <property type="term" value="F:methyltransferase activity"/>
    <property type="evidence" value="ECO:0007669"/>
    <property type="project" value="UniProtKB-KW"/>
</dbReference>
<comment type="similarity">
    <text evidence="1">Belongs to the methyltransferase superfamily.</text>
</comment>
<dbReference type="Pfam" id="PF13847">
    <property type="entry name" value="Methyltransf_31"/>
    <property type="match status" value="1"/>
</dbReference>
<dbReference type="PANTHER" id="PTHR12176">
    <property type="entry name" value="SAM-DEPENDENT METHYLTRANSFERASE SUPERFAMILY PROTEIN"/>
    <property type="match status" value="1"/>
</dbReference>
<evidence type="ECO:0000256" key="1">
    <source>
        <dbReference type="ARBA" id="ARBA00008361"/>
    </source>
</evidence>
<keyword evidence="2" id="KW-0489">Methyltransferase</keyword>
<evidence type="ECO:0000256" key="3">
    <source>
        <dbReference type="ARBA" id="ARBA00022679"/>
    </source>
</evidence>
<gene>
    <name evidence="5" type="ORF">Bm1866</name>
    <name evidence="5" type="ORF">BM_Bm1866</name>
</gene>
<proteinExistence type="inferred from homology"/>